<dbReference type="Gramene" id="TraesCAD_scaffold_006754_01G000100.1">
    <property type="protein sequence ID" value="TraesCAD_scaffold_006754_01G000100.1"/>
    <property type="gene ID" value="TraesCAD_scaffold_006754_01G000100"/>
</dbReference>
<dbReference type="Gramene" id="TraesCS3B03G1481400.1">
    <property type="protein sequence ID" value="TraesCS3B03G1481400.1.CDS"/>
    <property type="gene ID" value="TraesCS3B03G1481400"/>
</dbReference>
<dbReference type="GO" id="GO:0005634">
    <property type="term" value="C:nucleus"/>
    <property type="evidence" value="ECO:0000318"/>
    <property type="project" value="GO_Central"/>
</dbReference>
<evidence type="ECO:0000313" key="3">
    <source>
        <dbReference type="Proteomes" id="UP000019116"/>
    </source>
</evidence>
<sequence>MEFVDPGGDDMATGFTELLHRRDSQMEGMLASIAANLDLEPISRSEVVNGTTSDPFGGDTQAAEVPKFGQDETNPSSWQSAGGWKRRFHAEMDGHTHIAMEWKDQSPRPDCSMLPSFLTDPSPRTPWWRIAPATTAPRGLGSRGTAFQWPWARLRSKGSRCRRRHTSARGPVPGAASPSGCRPELGSASPSSTCVTANIQEPSRLTWPSSPASSLRRWWNRLCSTLMPWAEASPTSGKLLMLGDTNNNNNTRLEPPSIEDGPGAFSFKPLDIKSSQYSAEGKKGSLPNSQHPLAPSRDVPVKTNQHSDDDSRRQSAVQQPSRS</sequence>
<accession>A0A3B6FZ16</accession>
<reference evidence="2" key="1">
    <citation type="submission" date="2018-08" db="EMBL/GenBank/DDBJ databases">
        <authorList>
            <person name="Rossello M."/>
        </authorList>
    </citation>
    <scope>NUCLEOTIDE SEQUENCE [LARGE SCALE GENOMIC DNA]</scope>
    <source>
        <strain evidence="2">cv. Chinese Spring</strain>
    </source>
</reference>
<dbReference type="Proteomes" id="UP000019116">
    <property type="component" value="Chromosome 3B"/>
</dbReference>
<dbReference type="Gramene" id="TraesRN3B0101488900.1">
    <property type="protein sequence ID" value="TraesRN3B0101488900.1"/>
    <property type="gene ID" value="TraesRN3B0101488900"/>
</dbReference>
<organism evidence="2">
    <name type="scientific">Triticum aestivum</name>
    <name type="common">Wheat</name>
    <dbReference type="NCBI Taxonomy" id="4565"/>
    <lineage>
        <taxon>Eukaryota</taxon>
        <taxon>Viridiplantae</taxon>
        <taxon>Streptophyta</taxon>
        <taxon>Embryophyta</taxon>
        <taxon>Tracheophyta</taxon>
        <taxon>Spermatophyta</taxon>
        <taxon>Magnoliopsida</taxon>
        <taxon>Liliopsida</taxon>
        <taxon>Poales</taxon>
        <taxon>Poaceae</taxon>
        <taxon>BOP clade</taxon>
        <taxon>Pooideae</taxon>
        <taxon>Triticodae</taxon>
        <taxon>Triticeae</taxon>
        <taxon>Triticinae</taxon>
        <taxon>Triticum</taxon>
    </lineage>
</organism>
<dbReference type="Gramene" id="TraesCLE_scaffold_021630_01G000100.1">
    <property type="protein sequence ID" value="TraesCLE_scaffold_021630_01G000100.1"/>
    <property type="gene ID" value="TraesCLE_scaffold_021630_01G000100"/>
</dbReference>
<reference evidence="2" key="2">
    <citation type="submission" date="2018-10" db="UniProtKB">
        <authorList>
            <consortium name="EnsemblPlants"/>
        </authorList>
    </citation>
    <scope>IDENTIFICATION</scope>
</reference>
<dbReference type="EnsemblPlants" id="TraesCS3B02G593300.1">
    <property type="protein sequence ID" value="TraesCS3B02G593300.1"/>
    <property type="gene ID" value="TraesCS3B02G593300"/>
</dbReference>
<dbReference type="GO" id="GO:0000976">
    <property type="term" value="F:transcription cis-regulatory region binding"/>
    <property type="evidence" value="ECO:0000318"/>
    <property type="project" value="GO_Central"/>
</dbReference>
<feature type="region of interest" description="Disordered" evidence="1">
    <location>
        <begin position="160"/>
        <end position="194"/>
    </location>
</feature>
<feature type="compositionally biased region" description="Polar residues" evidence="1">
    <location>
        <begin position="71"/>
        <end position="80"/>
    </location>
</feature>
<name>A0A3B6FZ16_WHEAT</name>
<dbReference type="GO" id="GO:0006355">
    <property type="term" value="P:regulation of DNA-templated transcription"/>
    <property type="evidence" value="ECO:0000318"/>
    <property type="project" value="GO_Central"/>
</dbReference>
<proteinExistence type="predicted"/>
<dbReference type="GeneID" id="123072813"/>
<dbReference type="STRING" id="4565.A0A3B6FZ16"/>
<dbReference type="AlphaFoldDB" id="A0A3B6FZ16"/>
<dbReference type="Gramene" id="TraesMAC3B03G01789930.1">
    <property type="protein sequence ID" value="TraesMAC3B03G01789930.1"/>
    <property type="gene ID" value="TraesMAC3B03G01789930"/>
</dbReference>
<dbReference type="Gramene" id="TraesLDM3B03G01787580.1">
    <property type="protein sequence ID" value="TraesLDM3B03G01787580.1"/>
    <property type="gene ID" value="TraesLDM3B03G01787580"/>
</dbReference>
<dbReference type="Gramene" id="TraesCS3B02G593300.1">
    <property type="protein sequence ID" value="TraesCS3B02G593300.1"/>
    <property type="gene ID" value="TraesCS3B02G593300"/>
</dbReference>
<evidence type="ECO:0000256" key="1">
    <source>
        <dbReference type="SAM" id="MobiDB-lite"/>
    </source>
</evidence>
<feature type="region of interest" description="Disordered" evidence="1">
    <location>
        <begin position="240"/>
        <end position="323"/>
    </location>
</feature>
<dbReference type="Gramene" id="TraesNOR3B03G01814430.1">
    <property type="protein sequence ID" value="TraesNOR3B03G01814430.1"/>
    <property type="gene ID" value="TraesNOR3B03G01814430"/>
</dbReference>
<keyword evidence="3" id="KW-1185">Reference proteome</keyword>
<evidence type="ECO:0000313" key="2">
    <source>
        <dbReference type="EnsemblPlants" id="TraesCS3B02G593300.1"/>
    </source>
</evidence>
<dbReference type="Gramene" id="TraesARI3B03G01821390.1">
    <property type="protein sequence ID" value="TraesARI3B03G01821390.1"/>
    <property type="gene ID" value="TraesARI3B03G01821390"/>
</dbReference>
<feature type="compositionally biased region" description="Polar residues" evidence="1">
    <location>
        <begin position="314"/>
        <end position="323"/>
    </location>
</feature>
<dbReference type="Gramene" id="TraesJUL3B03G01805390.1">
    <property type="protein sequence ID" value="TraesJUL3B03G01805390.1"/>
    <property type="gene ID" value="TraesJUL3B03G01805390"/>
</dbReference>
<dbReference type="GO" id="GO:0003700">
    <property type="term" value="F:DNA-binding transcription factor activity"/>
    <property type="evidence" value="ECO:0000318"/>
    <property type="project" value="GO_Central"/>
</dbReference>
<dbReference type="Gramene" id="TraesSYM3B03G01813820.1">
    <property type="protein sequence ID" value="TraesSYM3B03G01813820.1"/>
    <property type="gene ID" value="TraesSYM3B03G01813820"/>
</dbReference>
<dbReference type="RefSeq" id="XP_044352394.1">
    <property type="nucleotide sequence ID" value="XM_044496459.1"/>
</dbReference>
<feature type="region of interest" description="Disordered" evidence="1">
    <location>
        <begin position="49"/>
        <end position="82"/>
    </location>
</feature>
<protein>
    <submittedName>
        <fullName evidence="2">Uncharacterized protein</fullName>
    </submittedName>
</protein>
<dbReference type="Gramene" id="TraesWEE_scaffold_074430_01G000100.1">
    <property type="protein sequence ID" value="TraesWEE_scaffold_074430_01G000100.1"/>
    <property type="gene ID" value="TraesWEE_scaffold_074430_01G000100"/>
</dbReference>
<dbReference type="Gramene" id="TraesROB_scaffold_042108_01G000100.1">
    <property type="protein sequence ID" value="TraesROB_scaffold_042108_01G000100.1"/>
    <property type="gene ID" value="TraesROB_scaffold_042108_01G000100"/>
</dbReference>
<dbReference type="RefSeq" id="XP_044352393.1">
    <property type="nucleotide sequence ID" value="XM_044496458.1"/>
</dbReference>
<gene>
    <name evidence="2" type="primary">LOC123072813</name>
</gene>
<dbReference type="Gramene" id="TraesJAG3B03G01797310.1">
    <property type="protein sequence ID" value="TraesJAG3B03G01797310.1"/>
    <property type="gene ID" value="TraesJAG3B03G01797310"/>
</dbReference>